<dbReference type="SMART" id="SM00343">
    <property type="entry name" value="ZnF_C2HC"/>
    <property type="match status" value="4"/>
</dbReference>
<evidence type="ECO:0000259" key="3">
    <source>
        <dbReference type="PROSITE" id="PS50158"/>
    </source>
</evidence>
<dbReference type="InterPro" id="IPR001878">
    <property type="entry name" value="Znf_CCHC"/>
</dbReference>
<protein>
    <submittedName>
        <fullName evidence="5">Zinc finger domain containing protein</fullName>
    </submittedName>
</protein>
<dbReference type="PROSITE" id="PS50158">
    <property type="entry name" value="ZF_CCHC"/>
    <property type="match status" value="3"/>
</dbReference>
<dbReference type="InterPro" id="IPR042246">
    <property type="entry name" value="ZCCHC9"/>
</dbReference>
<dbReference type="GO" id="GO:0008270">
    <property type="term" value="F:zinc ion binding"/>
    <property type="evidence" value="ECO:0007669"/>
    <property type="project" value="UniProtKB-KW"/>
</dbReference>
<dbReference type="Gene3D" id="4.10.60.10">
    <property type="entry name" value="Zinc finger, CCHC-type"/>
    <property type="match status" value="2"/>
</dbReference>
<dbReference type="PANTHER" id="PTHR46242">
    <property type="entry name" value="ZINC FINGER CCHC DOMAIN-CONTAINING PROTEIN 9 ZCCHC9"/>
    <property type="match status" value="1"/>
</dbReference>
<dbReference type="OrthoDB" id="3863715at2759"/>
<feature type="domain" description="CCHC-type" evidence="3">
    <location>
        <begin position="274"/>
        <end position="290"/>
    </location>
</feature>
<dbReference type="WBParaSite" id="HCON_00049720-00001">
    <property type="protein sequence ID" value="HCON_00049720-00001"/>
    <property type="gene ID" value="HCON_00049720"/>
</dbReference>
<dbReference type="SUPFAM" id="SSF57756">
    <property type="entry name" value="Retrovirus zinc finger-like domains"/>
    <property type="match status" value="2"/>
</dbReference>
<keyword evidence="4" id="KW-1185">Reference proteome</keyword>
<dbReference type="GO" id="GO:0019899">
    <property type="term" value="F:enzyme binding"/>
    <property type="evidence" value="ECO:0007669"/>
    <property type="project" value="UniProtKB-ARBA"/>
</dbReference>
<dbReference type="Pfam" id="PF00098">
    <property type="entry name" value="zf-CCHC"/>
    <property type="match status" value="1"/>
</dbReference>
<organism evidence="4 5">
    <name type="scientific">Haemonchus contortus</name>
    <name type="common">Barber pole worm</name>
    <dbReference type="NCBI Taxonomy" id="6289"/>
    <lineage>
        <taxon>Eukaryota</taxon>
        <taxon>Metazoa</taxon>
        <taxon>Ecdysozoa</taxon>
        <taxon>Nematoda</taxon>
        <taxon>Chromadorea</taxon>
        <taxon>Rhabditida</taxon>
        <taxon>Rhabditina</taxon>
        <taxon>Rhabditomorpha</taxon>
        <taxon>Strongyloidea</taxon>
        <taxon>Trichostrongylidae</taxon>
        <taxon>Haemonchus</taxon>
    </lineage>
</organism>
<evidence type="ECO:0000313" key="4">
    <source>
        <dbReference type="Proteomes" id="UP000025227"/>
    </source>
</evidence>
<dbReference type="InterPro" id="IPR036875">
    <property type="entry name" value="Znf_CCHC_sf"/>
</dbReference>
<reference evidence="5" key="1">
    <citation type="submission" date="2020-12" db="UniProtKB">
        <authorList>
            <consortium name="WormBaseParasite"/>
        </authorList>
    </citation>
    <scope>IDENTIFICATION</scope>
    <source>
        <strain evidence="5">MHco3</strain>
    </source>
</reference>
<dbReference type="PANTHER" id="PTHR46242:SF1">
    <property type="entry name" value="ZINC FINGER CCHC DOMAIN-CONTAINING PROTEIN 9"/>
    <property type="match status" value="1"/>
</dbReference>
<feature type="compositionally biased region" description="Polar residues" evidence="2">
    <location>
        <begin position="85"/>
        <end position="99"/>
    </location>
</feature>
<evidence type="ECO:0000313" key="5">
    <source>
        <dbReference type="WBParaSite" id="HCON_00049720-00001"/>
    </source>
</evidence>
<accession>A0A7I5E7K2</accession>
<sequence>MVKVDAVKLKSPNATQKKKLRKKRVAHENPPKPSHVIGSHSMEIKQEVSSDAVSKQKKNIGKVEVISSKKSREHSNRCAHGIDSTEGSNGGPSSLRNHESGQFQEVLEKIADVLDVREARKFVNGEVVAGRIDQSEFNLIMQKWRKLKLKKVRAMQSDKVMELEGTLSDIKKAVGDLVRGNKLKSWEAGDIIKRWKNRERRRIARQVSKQTSRACFHCRQQGHVLADCPNRDDAEITGNIVSSYGDGICFKCGSTEHSVHKCPRKHVQGFPFAKCFVCGCQGHLSRDCEKNAHGIYPDGGCCNMCGSKRHLKRDCPELAGQKQRKDEREVKVRAMSAMVSADLDNILDDKVINEEMKVKTGKKIVKF</sequence>
<dbReference type="GO" id="GO:0005730">
    <property type="term" value="C:nucleolus"/>
    <property type="evidence" value="ECO:0007669"/>
    <property type="project" value="TreeGrafter"/>
</dbReference>
<dbReference type="Proteomes" id="UP000025227">
    <property type="component" value="Unplaced"/>
</dbReference>
<feature type="region of interest" description="Disordered" evidence="2">
    <location>
        <begin position="1"/>
        <end position="99"/>
    </location>
</feature>
<keyword evidence="1" id="KW-0863">Zinc-finger</keyword>
<feature type="domain" description="CCHC-type" evidence="3">
    <location>
        <begin position="302"/>
        <end position="317"/>
    </location>
</feature>
<keyword evidence="1" id="KW-0862">Zinc</keyword>
<keyword evidence="1" id="KW-0479">Metal-binding</keyword>
<evidence type="ECO:0000256" key="1">
    <source>
        <dbReference type="PROSITE-ProRule" id="PRU00047"/>
    </source>
</evidence>
<feature type="compositionally biased region" description="Basic residues" evidence="2">
    <location>
        <begin position="16"/>
        <end position="25"/>
    </location>
</feature>
<dbReference type="GO" id="GO:0005737">
    <property type="term" value="C:cytoplasm"/>
    <property type="evidence" value="ECO:0007669"/>
    <property type="project" value="UniProtKB-ARBA"/>
</dbReference>
<name>A0A7I5E7K2_HAECO</name>
<proteinExistence type="predicted"/>
<evidence type="ECO:0000256" key="2">
    <source>
        <dbReference type="SAM" id="MobiDB-lite"/>
    </source>
</evidence>
<dbReference type="AlphaFoldDB" id="A0A7I5E7K2"/>
<feature type="domain" description="CCHC-type" evidence="3">
    <location>
        <begin position="215"/>
        <end position="230"/>
    </location>
</feature>
<dbReference type="GO" id="GO:0003676">
    <property type="term" value="F:nucleic acid binding"/>
    <property type="evidence" value="ECO:0007669"/>
    <property type="project" value="InterPro"/>
</dbReference>